<dbReference type="InterPro" id="IPR036895">
    <property type="entry name" value="Uracil-DNA_glycosylase-like_sf"/>
</dbReference>
<keyword evidence="3" id="KW-1185">Reference proteome</keyword>
<dbReference type="EMBL" id="JAIGNQ010000003">
    <property type="protein sequence ID" value="MBX7489078.1"/>
    <property type="molecule type" value="Genomic_DNA"/>
</dbReference>
<organism evidence="2 3">
    <name type="scientific">Qipengyuania pacifica</name>
    <dbReference type="NCBI Taxonomy" id="2860199"/>
    <lineage>
        <taxon>Bacteria</taxon>
        <taxon>Pseudomonadati</taxon>
        <taxon>Pseudomonadota</taxon>
        <taxon>Alphaproteobacteria</taxon>
        <taxon>Sphingomonadales</taxon>
        <taxon>Erythrobacteraceae</taxon>
        <taxon>Qipengyuania</taxon>
    </lineage>
</organism>
<dbReference type="Proteomes" id="UP000776651">
    <property type="component" value="Unassembled WGS sequence"/>
</dbReference>
<evidence type="ECO:0000313" key="2">
    <source>
        <dbReference type="EMBL" id="MBX7489078.1"/>
    </source>
</evidence>
<dbReference type="SUPFAM" id="SSF52141">
    <property type="entry name" value="Uracil-DNA glycosylase-like"/>
    <property type="match status" value="1"/>
</dbReference>
<name>A0ABS7JJE1_9SPHN</name>
<evidence type="ECO:0000256" key="1">
    <source>
        <dbReference type="SAM" id="MobiDB-lite"/>
    </source>
</evidence>
<gene>
    <name evidence="2" type="ORF">K3177_11190</name>
</gene>
<evidence type="ECO:0000313" key="3">
    <source>
        <dbReference type="Proteomes" id="UP000776651"/>
    </source>
</evidence>
<feature type="region of interest" description="Disordered" evidence="1">
    <location>
        <begin position="41"/>
        <end position="63"/>
    </location>
</feature>
<comment type="caution">
    <text evidence="2">The sequence shown here is derived from an EMBL/GenBank/DDBJ whole genome shotgun (WGS) entry which is preliminary data.</text>
</comment>
<dbReference type="Gene3D" id="3.40.470.10">
    <property type="entry name" value="Uracil-DNA glycosylase-like domain"/>
    <property type="match status" value="1"/>
</dbReference>
<protein>
    <recommendedName>
        <fullName evidence="4">Uracil-DNA glycosylase-like domain-containing protein</fullName>
    </recommendedName>
</protein>
<dbReference type="RefSeq" id="WP_221598322.1">
    <property type="nucleotide sequence ID" value="NZ_JAIGNQ010000003.1"/>
</dbReference>
<accession>A0ABS7JJE1</accession>
<sequence length="259" mass="27992">MHADPPNSRDVTALESLEGALDWWREAGVDADFLDEPSGWLIEPEADDAVTAPPPPAPPPVQRKTPLQRALEQGEGAATQIDRSALPDTLEKFREWWMSEASLADGALDRRVPPRGVAGAKLMLLLPQPFDDDAEGLLTGGAAKFVDAMLAAMGIGQHEAYIASALPAPMALPDWGQLAGAGLGEIVRAHIALAAPQRVILFGRAQLALFGKTPEDARDPLSLDCDGKIYPLLAAPDLRNLARSAARRETFWNRWLDWT</sequence>
<proteinExistence type="predicted"/>
<evidence type="ECO:0008006" key="4">
    <source>
        <dbReference type="Google" id="ProtNLM"/>
    </source>
</evidence>
<feature type="compositionally biased region" description="Pro residues" evidence="1">
    <location>
        <begin position="52"/>
        <end position="61"/>
    </location>
</feature>
<reference evidence="2 3" key="1">
    <citation type="submission" date="2021-08" db="EMBL/GenBank/DDBJ databases">
        <title>Comparative Genomics Analysis of the Genus Qipengyuania Reveals Extensive Genetic Diversity and Metabolic Versatility, Including the Description of Fifteen Novel Species.</title>
        <authorList>
            <person name="Liu Y."/>
        </authorList>
    </citation>
    <scope>NUCLEOTIDE SEQUENCE [LARGE SCALE GENOMIC DNA]</scope>
    <source>
        <strain evidence="2 3">GH25</strain>
    </source>
</reference>